<dbReference type="EMBL" id="JACHIT010000002">
    <property type="protein sequence ID" value="MBB5916622.1"/>
    <property type="molecule type" value="Genomic_DNA"/>
</dbReference>
<evidence type="ECO:0000313" key="2">
    <source>
        <dbReference type="EMBL" id="MBB5916622.1"/>
    </source>
</evidence>
<evidence type="ECO:0000259" key="1">
    <source>
        <dbReference type="Pfam" id="PF12680"/>
    </source>
</evidence>
<evidence type="ECO:0000313" key="3">
    <source>
        <dbReference type="Proteomes" id="UP000540412"/>
    </source>
</evidence>
<dbReference type="Pfam" id="PF12680">
    <property type="entry name" value="SnoaL_2"/>
    <property type="match status" value="1"/>
</dbReference>
<name>A0A7W9UKS9_9NOCA</name>
<organism evidence="2 3">
    <name type="scientific">Nocardia transvalensis</name>
    <dbReference type="NCBI Taxonomy" id="37333"/>
    <lineage>
        <taxon>Bacteria</taxon>
        <taxon>Bacillati</taxon>
        <taxon>Actinomycetota</taxon>
        <taxon>Actinomycetes</taxon>
        <taxon>Mycobacteriales</taxon>
        <taxon>Nocardiaceae</taxon>
        <taxon>Nocardia</taxon>
    </lineage>
</organism>
<reference evidence="2 3" key="1">
    <citation type="submission" date="2020-08" db="EMBL/GenBank/DDBJ databases">
        <title>Sequencing the genomes of 1000 actinobacteria strains.</title>
        <authorList>
            <person name="Klenk H.-P."/>
        </authorList>
    </citation>
    <scope>NUCLEOTIDE SEQUENCE [LARGE SCALE GENOMIC DNA]</scope>
    <source>
        <strain evidence="2 3">DSM 43582</strain>
    </source>
</reference>
<dbReference type="RefSeq" id="WP_040754212.1">
    <property type="nucleotide sequence ID" value="NZ_JACHIT010000002.1"/>
</dbReference>
<proteinExistence type="predicted"/>
<keyword evidence="3" id="KW-1185">Reference proteome</keyword>
<dbReference type="GO" id="GO:0016853">
    <property type="term" value="F:isomerase activity"/>
    <property type="evidence" value="ECO:0007669"/>
    <property type="project" value="UniProtKB-KW"/>
</dbReference>
<dbReference type="Proteomes" id="UP000540412">
    <property type="component" value="Unassembled WGS sequence"/>
</dbReference>
<keyword evidence="2" id="KW-0413">Isomerase</keyword>
<protein>
    <submittedName>
        <fullName evidence="2">Ketosteroid isomerase-like protein</fullName>
    </submittedName>
</protein>
<dbReference type="InterPro" id="IPR032710">
    <property type="entry name" value="NTF2-like_dom_sf"/>
</dbReference>
<gene>
    <name evidence="2" type="ORF">BJY24_005534</name>
</gene>
<comment type="caution">
    <text evidence="2">The sequence shown here is derived from an EMBL/GenBank/DDBJ whole genome shotgun (WGS) entry which is preliminary data.</text>
</comment>
<dbReference type="SUPFAM" id="SSF54427">
    <property type="entry name" value="NTF2-like"/>
    <property type="match status" value="1"/>
</dbReference>
<feature type="domain" description="SnoaL-like" evidence="1">
    <location>
        <begin position="20"/>
        <end position="138"/>
    </location>
</feature>
<accession>A0A7W9UKS9</accession>
<sequence>MTRSSTLGAPRTASRNAAVVAEFFERYRAHDVDGMTDLCSVNADFSYPPFEMWGKQRVLRGDGKVGTVGKAIWTGLIAAFPDLTNTVHTIEANEDGDVVAQVDIGGTQQYPWGYVLPAGKAYTEPHLFVFKVSGDGLIDSITGYWNNAGLSRQLGHMEVD</sequence>
<dbReference type="AlphaFoldDB" id="A0A7W9UKS9"/>
<dbReference type="Gene3D" id="3.10.450.50">
    <property type="match status" value="1"/>
</dbReference>
<dbReference type="InterPro" id="IPR037401">
    <property type="entry name" value="SnoaL-like"/>
</dbReference>